<proteinExistence type="predicted"/>
<sequence length="112" mass="12376">MDKNMIDVASGGALMDKTLAAARHLILELGKSCHIQSGERSWHNRQPEGRESTDRVNITCEIARYWTASTEHQQSIQRVCGICTSVEHPTDMCPTLETEPDSAECVEAIGGY</sequence>
<reference evidence="1" key="1">
    <citation type="submission" date="2018-05" db="EMBL/GenBank/DDBJ databases">
        <title>Draft genome of Mucuna pruriens seed.</title>
        <authorList>
            <person name="Nnadi N.E."/>
            <person name="Vos R."/>
            <person name="Hasami M.H."/>
            <person name="Devisetty U.K."/>
            <person name="Aguiy J.C."/>
        </authorList>
    </citation>
    <scope>NUCLEOTIDE SEQUENCE [LARGE SCALE GENOMIC DNA]</scope>
    <source>
        <strain evidence="1">JCA_2017</strain>
    </source>
</reference>
<comment type="caution">
    <text evidence="1">The sequence shown here is derived from an EMBL/GenBank/DDBJ whole genome shotgun (WGS) entry which is preliminary data.</text>
</comment>
<gene>
    <name evidence="1" type="ORF">CR513_26921</name>
</gene>
<evidence type="ECO:0000313" key="2">
    <source>
        <dbReference type="Proteomes" id="UP000257109"/>
    </source>
</evidence>
<name>A0A371GKS7_MUCPR</name>
<feature type="non-terminal residue" evidence="1">
    <location>
        <position position="1"/>
    </location>
</feature>
<accession>A0A371GKS7</accession>
<dbReference type="AlphaFoldDB" id="A0A371GKS7"/>
<dbReference type="Proteomes" id="UP000257109">
    <property type="component" value="Unassembled WGS sequence"/>
</dbReference>
<keyword evidence="2" id="KW-1185">Reference proteome</keyword>
<dbReference type="EMBL" id="QJKJ01005193">
    <property type="protein sequence ID" value="RDX91141.1"/>
    <property type="molecule type" value="Genomic_DNA"/>
</dbReference>
<protein>
    <submittedName>
        <fullName evidence="1">Uncharacterized protein</fullName>
    </submittedName>
</protein>
<organism evidence="1 2">
    <name type="scientific">Mucuna pruriens</name>
    <name type="common">Velvet bean</name>
    <name type="synonym">Dolichos pruriens</name>
    <dbReference type="NCBI Taxonomy" id="157652"/>
    <lineage>
        <taxon>Eukaryota</taxon>
        <taxon>Viridiplantae</taxon>
        <taxon>Streptophyta</taxon>
        <taxon>Embryophyta</taxon>
        <taxon>Tracheophyta</taxon>
        <taxon>Spermatophyta</taxon>
        <taxon>Magnoliopsida</taxon>
        <taxon>eudicotyledons</taxon>
        <taxon>Gunneridae</taxon>
        <taxon>Pentapetalae</taxon>
        <taxon>rosids</taxon>
        <taxon>fabids</taxon>
        <taxon>Fabales</taxon>
        <taxon>Fabaceae</taxon>
        <taxon>Papilionoideae</taxon>
        <taxon>50 kb inversion clade</taxon>
        <taxon>NPAAA clade</taxon>
        <taxon>indigoferoid/millettioid clade</taxon>
        <taxon>Phaseoleae</taxon>
        <taxon>Mucuna</taxon>
    </lineage>
</organism>
<evidence type="ECO:0000313" key="1">
    <source>
        <dbReference type="EMBL" id="RDX91141.1"/>
    </source>
</evidence>
<dbReference type="OrthoDB" id="694103at2759"/>